<keyword evidence="3" id="KW-0378">Hydrolase</keyword>
<evidence type="ECO:0000313" key="3">
    <source>
        <dbReference type="EMBL" id="PYZ94475.1"/>
    </source>
</evidence>
<dbReference type="GO" id="GO:0080120">
    <property type="term" value="P:CAAX-box protein maturation"/>
    <property type="evidence" value="ECO:0007669"/>
    <property type="project" value="UniProtKB-ARBA"/>
</dbReference>
<feature type="transmembrane region" description="Helical" evidence="1">
    <location>
        <begin position="166"/>
        <end position="185"/>
    </location>
</feature>
<gene>
    <name evidence="3" type="ORF">CR194_02785</name>
</gene>
<keyword evidence="1" id="KW-0472">Membrane</keyword>
<accession>A0A323TY69</accession>
<feature type="transmembrane region" description="Helical" evidence="1">
    <location>
        <begin position="143"/>
        <end position="160"/>
    </location>
</feature>
<proteinExistence type="predicted"/>
<dbReference type="GO" id="GO:0008237">
    <property type="term" value="F:metallopeptidase activity"/>
    <property type="evidence" value="ECO:0007669"/>
    <property type="project" value="UniProtKB-KW"/>
</dbReference>
<feature type="transmembrane region" description="Helical" evidence="1">
    <location>
        <begin position="54"/>
        <end position="76"/>
    </location>
</feature>
<feature type="transmembrane region" description="Helical" evidence="1">
    <location>
        <begin position="97"/>
        <end position="114"/>
    </location>
</feature>
<keyword evidence="4" id="KW-1185">Reference proteome</keyword>
<dbReference type="InterPro" id="IPR003675">
    <property type="entry name" value="Rce1/LyrA-like_dom"/>
</dbReference>
<dbReference type="EMBL" id="PDOD01000001">
    <property type="protein sequence ID" value="PYZ94475.1"/>
    <property type="molecule type" value="Genomic_DNA"/>
</dbReference>
<dbReference type="Proteomes" id="UP000248214">
    <property type="component" value="Unassembled WGS sequence"/>
</dbReference>
<reference evidence="3 4" key="1">
    <citation type="submission" date="2017-10" db="EMBL/GenBank/DDBJ databases">
        <title>Bacillus sp. nov., a halophilic bacterium isolated from a Keqin Lake.</title>
        <authorList>
            <person name="Wang H."/>
        </authorList>
    </citation>
    <scope>NUCLEOTIDE SEQUENCE [LARGE SCALE GENOMIC DNA]</scope>
    <source>
        <strain evidence="3 4">KQ-12</strain>
    </source>
</reference>
<dbReference type="GO" id="GO:0004175">
    <property type="term" value="F:endopeptidase activity"/>
    <property type="evidence" value="ECO:0007669"/>
    <property type="project" value="UniProtKB-ARBA"/>
</dbReference>
<dbReference type="RefSeq" id="WP_110608108.1">
    <property type="nucleotide sequence ID" value="NZ_PDOD01000001.1"/>
</dbReference>
<sequence length="192" mass="22162">MSRQGDLIKELSDKELLLNLYMTQLIILAVALLIGLLTGNIFQPFTYITFRVDHLFIGLAFGVGVVLMEWLLHIFVPKKWFNDGGINERIFSNRHPIHIAFLSFVVAICEEILFRGVLQSQYGIWIASLLFALIHFRYLSNLFLFFLAIGLSFSLGWLFILTENLLTVIVAHFIIDFLLGLLIRFQKINEVR</sequence>
<protein>
    <submittedName>
        <fullName evidence="3">CPBP family intramembrane metalloprotease</fullName>
    </submittedName>
</protein>
<dbReference type="Pfam" id="PF02517">
    <property type="entry name" value="Rce1-like"/>
    <property type="match status" value="1"/>
</dbReference>
<dbReference type="GO" id="GO:0006508">
    <property type="term" value="P:proteolysis"/>
    <property type="evidence" value="ECO:0007669"/>
    <property type="project" value="UniProtKB-KW"/>
</dbReference>
<keyword evidence="1" id="KW-0812">Transmembrane</keyword>
<evidence type="ECO:0000256" key="1">
    <source>
        <dbReference type="SAM" id="Phobius"/>
    </source>
</evidence>
<keyword evidence="1" id="KW-1133">Transmembrane helix</keyword>
<evidence type="ECO:0000259" key="2">
    <source>
        <dbReference type="Pfam" id="PF02517"/>
    </source>
</evidence>
<comment type="caution">
    <text evidence="3">The sequence shown here is derived from an EMBL/GenBank/DDBJ whole genome shotgun (WGS) entry which is preliminary data.</text>
</comment>
<keyword evidence="3" id="KW-0482">Metalloprotease</keyword>
<dbReference type="OrthoDB" id="1523022at2"/>
<dbReference type="AlphaFoldDB" id="A0A323TY69"/>
<keyword evidence="3" id="KW-0645">Protease</keyword>
<organism evidence="3 4">
    <name type="scientific">Salipaludibacillus keqinensis</name>
    <dbReference type="NCBI Taxonomy" id="2045207"/>
    <lineage>
        <taxon>Bacteria</taxon>
        <taxon>Bacillati</taxon>
        <taxon>Bacillota</taxon>
        <taxon>Bacilli</taxon>
        <taxon>Bacillales</taxon>
        <taxon>Bacillaceae</taxon>
    </lineage>
</organism>
<feature type="transmembrane region" description="Helical" evidence="1">
    <location>
        <begin position="20"/>
        <end position="42"/>
    </location>
</feature>
<feature type="domain" description="CAAX prenyl protease 2/Lysostaphin resistance protein A-like" evidence="2">
    <location>
        <begin position="97"/>
        <end position="178"/>
    </location>
</feature>
<evidence type="ECO:0000313" key="4">
    <source>
        <dbReference type="Proteomes" id="UP000248214"/>
    </source>
</evidence>
<name>A0A323TY69_9BACI</name>